<dbReference type="InterPro" id="IPR036271">
    <property type="entry name" value="Tet_transcr_reg_TetR-rel_C_sf"/>
</dbReference>
<dbReference type="PANTHER" id="PTHR30055:SF234">
    <property type="entry name" value="HTH-TYPE TRANSCRIPTIONAL REGULATOR BETI"/>
    <property type="match status" value="1"/>
</dbReference>
<dbReference type="InterPro" id="IPR049445">
    <property type="entry name" value="TetR_SbtR-like_C"/>
</dbReference>
<sequence length="209" mass="21187">MTDQVARPAKRADAARNRQRILEVARAAMDEPGADPSMAEISRRAGVGMATLYRNFPSRLDLVSELYRNVVDEICAAAEQAQGAADPGAAFFGWLEEFHAAGSRKGPLASLLLADAGGGTASDTGGGTGGGTAVLNTSRARVIAAGEPVYAAARAAGAVRSDLPLGPVLDAIVAVGRVAEDPEHTGAVFRLVLDGLRCGGHAGAPAAAS</sequence>
<comment type="caution">
    <text evidence="6">The sequence shown here is derived from an EMBL/GenBank/DDBJ whole genome shotgun (WGS) entry which is preliminary data.</text>
</comment>
<proteinExistence type="predicted"/>
<dbReference type="InterPro" id="IPR001647">
    <property type="entry name" value="HTH_TetR"/>
</dbReference>
<keyword evidence="1" id="KW-0805">Transcription regulation</keyword>
<evidence type="ECO:0000256" key="2">
    <source>
        <dbReference type="ARBA" id="ARBA00023125"/>
    </source>
</evidence>
<dbReference type="SUPFAM" id="SSF48498">
    <property type="entry name" value="Tetracyclin repressor-like, C-terminal domain"/>
    <property type="match status" value="1"/>
</dbReference>
<dbReference type="GO" id="GO:0000976">
    <property type="term" value="F:transcription cis-regulatory region binding"/>
    <property type="evidence" value="ECO:0007669"/>
    <property type="project" value="TreeGrafter"/>
</dbReference>
<dbReference type="InterPro" id="IPR050109">
    <property type="entry name" value="HTH-type_TetR-like_transc_reg"/>
</dbReference>
<gene>
    <name evidence="6" type="ORF">APR03_000004</name>
</gene>
<dbReference type="Pfam" id="PF00440">
    <property type="entry name" value="TetR_N"/>
    <property type="match status" value="1"/>
</dbReference>
<protein>
    <submittedName>
        <fullName evidence="6">Transcriptional regulator, TetR family</fullName>
    </submittedName>
</protein>
<dbReference type="PROSITE" id="PS50977">
    <property type="entry name" value="HTH_TETR_2"/>
    <property type="match status" value="1"/>
</dbReference>
<dbReference type="InterPro" id="IPR009057">
    <property type="entry name" value="Homeodomain-like_sf"/>
</dbReference>
<evidence type="ECO:0000259" key="5">
    <source>
        <dbReference type="PROSITE" id="PS50977"/>
    </source>
</evidence>
<evidence type="ECO:0000313" key="6">
    <source>
        <dbReference type="EMBL" id="MCP2262681.1"/>
    </source>
</evidence>
<dbReference type="GO" id="GO:0003700">
    <property type="term" value="F:DNA-binding transcription factor activity"/>
    <property type="evidence" value="ECO:0007669"/>
    <property type="project" value="TreeGrafter"/>
</dbReference>
<keyword evidence="3" id="KW-0804">Transcription</keyword>
<name>A0A9X2JT80_9MICO</name>
<feature type="domain" description="HTH tetR-type" evidence="5">
    <location>
        <begin position="15"/>
        <end position="74"/>
    </location>
</feature>
<dbReference type="SUPFAM" id="SSF46689">
    <property type="entry name" value="Homeodomain-like"/>
    <property type="match status" value="1"/>
</dbReference>
<feature type="DNA-binding region" description="H-T-H motif" evidence="4">
    <location>
        <begin position="37"/>
        <end position="56"/>
    </location>
</feature>
<evidence type="ECO:0000256" key="4">
    <source>
        <dbReference type="PROSITE-ProRule" id="PRU00335"/>
    </source>
</evidence>
<evidence type="ECO:0000256" key="3">
    <source>
        <dbReference type="ARBA" id="ARBA00023163"/>
    </source>
</evidence>
<dbReference type="PANTHER" id="PTHR30055">
    <property type="entry name" value="HTH-TYPE TRANSCRIPTIONAL REGULATOR RUTR"/>
    <property type="match status" value="1"/>
</dbReference>
<organism evidence="6 7">
    <name type="scientific">Promicromonospora thailandica</name>
    <dbReference type="NCBI Taxonomy" id="765201"/>
    <lineage>
        <taxon>Bacteria</taxon>
        <taxon>Bacillati</taxon>
        <taxon>Actinomycetota</taxon>
        <taxon>Actinomycetes</taxon>
        <taxon>Micrococcales</taxon>
        <taxon>Promicromonosporaceae</taxon>
        <taxon>Promicromonospora</taxon>
    </lineage>
</organism>
<dbReference type="EMBL" id="JAMTCS010000001">
    <property type="protein sequence ID" value="MCP2262681.1"/>
    <property type="molecule type" value="Genomic_DNA"/>
</dbReference>
<dbReference type="PRINTS" id="PR00455">
    <property type="entry name" value="HTHTETR"/>
</dbReference>
<dbReference type="RefSeq" id="WP_253831521.1">
    <property type="nucleotide sequence ID" value="NZ_JAMTCS010000001.1"/>
</dbReference>
<dbReference type="Proteomes" id="UP001139493">
    <property type="component" value="Unassembled WGS sequence"/>
</dbReference>
<keyword evidence="2 4" id="KW-0238">DNA-binding</keyword>
<dbReference type="Gene3D" id="1.10.357.10">
    <property type="entry name" value="Tetracycline Repressor, domain 2"/>
    <property type="match status" value="1"/>
</dbReference>
<reference evidence="6" key="1">
    <citation type="submission" date="2022-06" db="EMBL/GenBank/DDBJ databases">
        <title>Genomic Encyclopedia of Archaeal and Bacterial Type Strains, Phase II (KMG-II): from individual species to whole genera.</title>
        <authorList>
            <person name="Goeker M."/>
        </authorList>
    </citation>
    <scope>NUCLEOTIDE SEQUENCE</scope>
    <source>
        <strain evidence="6">DSM 26652</strain>
    </source>
</reference>
<dbReference type="AlphaFoldDB" id="A0A9X2JT80"/>
<evidence type="ECO:0000313" key="7">
    <source>
        <dbReference type="Proteomes" id="UP001139493"/>
    </source>
</evidence>
<accession>A0A9X2JT80</accession>
<dbReference type="Pfam" id="PF21597">
    <property type="entry name" value="TetR_C_43"/>
    <property type="match status" value="1"/>
</dbReference>
<evidence type="ECO:0000256" key="1">
    <source>
        <dbReference type="ARBA" id="ARBA00023015"/>
    </source>
</evidence>
<keyword evidence="7" id="KW-1185">Reference proteome</keyword>